<protein>
    <submittedName>
        <fullName evidence="3">SHOCT domain-containing protein</fullName>
    </submittedName>
</protein>
<dbReference type="EMBL" id="JAUTXY010000002">
    <property type="protein sequence ID" value="MEE2056766.1"/>
    <property type="molecule type" value="Genomic_DNA"/>
</dbReference>
<gene>
    <name evidence="3" type="ORF">Q7514_04415</name>
</gene>
<proteinExistence type="predicted"/>
<feature type="domain" description="SHOCT" evidence="2">
    <location>
        <begin position="79"/>
        <end position="106"/>
    </location>
</feature>
<feature type="compositionally biased region" description="Pro residues" evidence="1">
    <location>
        <begin position="53"/>
        <end position="70"/>
    </location>
</feature>
<dbReference type="RefSeq" id="WP_330132052.1">
    <property type="nucleotide sequence ID" value="NZ_JAUTXY010000002.1"/>
</dbReference>
<keyword evidence="4" id="KW-1185">Reference proteome</keyword>
<name>A0ABU7L5D9_9NOCA</name>
<evidence type="ECO:0000259" key="2">
    <source>
        <dbReference type="Pfam" id="PF09851"/>
    </source>
</evidence>
<dbReference type="Pfam" id="PF09851">
    <property type="entry name" value="SHOCT"/>
    <property type="match status" value="1"/>
</dbReference>
<accession>A0ABU7L5D9</accession>
<dbReference type="Proteomes" id="UP001336020">
    <property type="component" value="Unassembled WGS sequence"/>
</dbReference>
<organism evidence="3 4">
    <name type="scientific">Rhodococcus artemisiae</name>
    <dbReference type="NCBI Taxonomy" id="714159"/>
    <lineage>
        <taxon>Bacteria</taxon>
        <taxon>Bacillati</taxon>
        <taxon>Actinomycetota</taxon>
        <taxon>Actinomycetes</taxon>
        <taxon>Mycobacteriales</taxon>
        <taxon>Nocardiaceae</taxon>
        <taxon>Rhodococcus</taxon>
    </lineage>
</organism>
<evidence type="ECO:0000313" key="4">
    <source>
        <dbReference type="Proteomes" id="UP001336020"/>
    </source>
</evidence>
<feature type="region of interest" description="Disordered" evidence="1">
    <location>
        <begin position="29"/>
        <end position="75"/>
    </location>
</feature>
<evidence type="ECO:0000313" key="3">
    <source>
        <dbReference type="EMBL" id="MEE2056766.1"/>
    </source>
</evidence>
<sequence length="107" mass="11230">MVFRRGRVGRPGLLGTVARTAVISGTATATSNAINRRGQQRAAEKQAYTQQQAPPPPQDYPAPAPTPAAPPASSDDLVEKLKQLGELHTAGVLSDEEFAAAKKQLLG</sequence>
<reference evidence="3 4" key="1">
    <citation type="submission" date="2023-07" db="EMBL/GenBank/DDBJ databases">
        <authorList>
            <person name="Girao M."/>
            <person name="Carvalho M.F."/>
        </authorList>
    </citation>
    <scope>NUCLEOTIDE SEQUENCE [LARGE SCALE GENOMIC DNA]</scope>
    <source>
        <strain evidence="3 4">YIM65754</strain>
    </source>
</reference>
<dbReference type="InterPro" id="IPR018649">
    <property type="entry name" value="SHOCT"/>
</dbReference>
<comment type="caution">
    <text evidence="3">The sequence shown here is derived from an EMBL/GenBank/DDBJ whole genome shotgun (WGS) entry which is preliminary data.</text>
</comment>
<evidence type="ECO:0000256" key="1">
    <source>
        <dbReference type="SAM" id="MobiDB-lite"/>
    </source>
</evidence>